<accession>A0AAW2YL22</accession>
<dbReference type="PANTHER" id="PTHR33607:SF2">
    <property type="entry name" value="ENDONUCLEASE-1"/>
    <property type="match status" value="1"/>
</dbReference>
<sequence length="270" mass="31247">MRAPLYCLCLLLLVCLVIAESYYDEERDLQDRNIYYNTNGDNFQTDYKKLSDLLVKTHSHRTDYGEARGHLYPTIDRYPDDSLKCVYSQKLLEGDNKAAAGGVRIMVRGGSNPTYNCEHSMPQSWFNKQLPMKGDIHHLFTAETRCNGFRGNLPFGHYDTKKGDRALKEMAGCGIMFDRDGVKSFFPLYGRGAVARAVLYFITRYPGEIEHRNIPESHLEDIKQWAKDYPAERWEQHRNRYIYEVQGNRNPYIDFPTLVSEIDFSGALSN</sequence>
<feature type="signal peptide" evidence="3">
    <location>
        <begin position="1"/>
        <end position="19"/>
    </location>
</feature>
<keyword evidence="2" id="KW-0378">Hydrolase</keyword>
<gene>
    <name evidence="4" type="ORF">AKO1_005249</name>
</gene>
<dbReference type="EMBL" id="JAOPGA020000166">
    <property type="protein sequence ID" value="KAL0477329.1"/>
    <property type="molecule type" value="Genomic_DNA"/>
</dbReference>
<reference evidence="4 5" key="1">
    <citation type="submission" date="2024-03" db="EMBL/GenBank/DDBJ databases">
        <title>The Acrasis kona genome and developmental transcriptomes reveal deep origins of eukaryotic multicellular pathways.</title>
        <authorList>
            <person name="Sheikh S."/>
            <person name="Fu C.-J."/>
            <person name="Brown M.W."/>
            <person name="Baldauf S.L."/>
        </authorList>
    </citation>
    <scope>NUCLEOTIDE SEQUENCE [LARGE SCALE GENOMIC DNA]</scope>
    <source>
        <strain evidence="4 5">ATCC MYA-3509</strain>
    </source>
</reference>
<keyword evidence="3" id="KW-0732">Signal</keyword>
<dbReference type="Proteomes" id="UP001431209">
    <property type="component" value="Unassembled WGS sequence"/>
</dbReference>
<evidence type="ECO:0000256" key="1">
    <source>
        <dbReference type="ARBA" id="ARBA00022722"/>
    </source>
</evidence>
<dbReference type="AlphaFoldDB" id="A0AAW2YL22"/>
<keyword evidence="5" id="KW-1185">Reference proteome</keyword>
<dbReference type="SUPFAM" id="SSF54060">
    <property type="entry name" value="His-Me finger endonucleases"/>
    <property type="match status" value="1"/>
</dbReference>
<organism evidence="4 5">
    <name type="scientific">Acrasis kona</name>
    <dbReference type="NCBI Taxonomy" id="1008807"/>
    <lineage>
        <taxon>Eukaryota</taxon>
        <taxon>Discoba</taxon>
        <taxon>Heterolobosea</taxon>
        <taxon>Tetramitia</taxon>
        <taxon>Eutetramitia</taxon>
        <taxon>Acrasidae</taxon>
        <taxon>Acrasis</taxon>
    </lineage>
</organism>
<dbReference type="InterPro" id="IPR007346">
    <property type="entry name" value="Endonuclease-I"/>
</dbReference>
<proteinExistence type="predicted"/>
<evidence type="ECO:0000313" key="5">
    <source>
        <dbReference type="Proteomes" id="UP001431209"/>
    </source>
</evidence>
<evidence type="ECO:0000256" key="3">
    <source>
        <dbReference type="SAM" id="SignalP"/>
    </source>
</evidence>
<evidence type="ECO:0000313" key="4">
    <source>
        <dbReference type="EMBL" id="KAL0477329.1"/>
    </source>
</evidence>
<comment type="caution">
    <text evidence="4">The sequence shown here is derived from an EMBL/GenBank/DDBJ whole genome shotgun (WGS) entry which is preliminary data.</text>
</comment>
<name>A0AAW2YL22_9EUKA</name>
<keyword evidence="1" id="KW-0540">Nuclease</keyword>
<dbReference type="Pfam" id="PF04231">
    <property type="entry name" value="Endonuclease_1"/>
    <property type="match status" value="1"/>
</dbReference>
<evidence type="ECO:0000256" key="2">
    <source>
        <dbReference type="ARBA" id="ARBA00022801"/>
    </source>
</evidence>
<protein>
    <submittedName>
        <fullName evidence="4">Extracellular deoxyribonuclease</fullName>
    </submittedName>
</protein>
<dbReference type="PANTHER" id="PTHR33607">
    <property type="entry name" value="ENDONUCLEASE-1"/>
    <property type="match status" value="1"/>
</dbReference>
<dbReference type="InterPro" id="IPR044925">
    <property type="entry name" value="His-Me_finger_sf"/>
</dbReference>
<dbReference type="GO" id="GO:0004518">
    <property type="term" value="F:nuclease activity"/>
    <property type="evidence" value="ECO:0007669"/>
    <property type="project" value="UniProtKB-KW"/>
</dbReference>
<dbReference type="GO" id="GO:0016787">
    <property type="term" value="F:hydrolase activity"/>
    <property type="evidence" value="ECO:0007669"/>
    <property type="project" value="UniProtKB-KW"/>
</dbReference>
<feature type="chain" id="PRO_5043542631" evidence="3">
    <location>
        <begin position="20"/>
        <end position="270"/>
    </location>
</feature>